<reference evidence="1 2" key="1">
    <citation type="submission" date="2015-10" db="EMBL/GenBank/DDBJ databases">
        <title>Genomic differences between typical nodule nitrogen-fixing rhizobial strains and those coming from bean seeds.</title>
        <authorList>
            <person name="Peralta H."/>
            <person name="Aguilar-Vera A."/>
            <person name="Diaz R."/>
            <person name="Mora Y."/>
            <person name="Martinez-Batallar G."/>
            <person name="Salazar E."/>
            <person name="Vargas-Lagunas C."/>
            <person name="Encarnacion S."/>
            <person name="Girard L."/>
            <person name="Mora J."/>
        </authorList>
    </citation>
    <scope>NUCLEOTIDE SEQUENCE [LARGE SCALE GENOMIC DNA]</scope>
    <source>
        <strain evidence="1 2">CFNEI 73</strain>
    </source>
</reference>
<evidence type="ECO:0000313" key="2">
    <source>
        <dbReference type="Proteomes" id="UP000182306"/>
    </source>
</evidence>
<keyword evidence="2" id="KW-1185">Reference proteome</keyword>
<evidence type="ECO:0000313" key="1">
    <source>
        <dbReference type="EMBL" id="APG91111.1"/>
    </source>
</evidence>
<organism evidence="1 2">
    <name type="scientific">Sinorhizobium americanum</name>
    <dbReference type="NCBI Taxonomy" id="194963"/>
    <lineage>
        <taxon>Bacteria</taxon>
        <taxon>Pseudomonadati</taxon>
        <taxon>Pseudomonadota</taxon>
        <taxon>Alphaproteobacteria</taxon>
        <taxon>Hyphomicrobiales</taxon>
        <taxon>Rhizobiaceae</taxon>
        <taxon>Sinorhizobium/Ensifer group</taxon>
        <taxon>Sinorhizobium</taxon>
    </lineage>
</organism>
<dbReference type="AlphaFoldDB" id="A0A1L3LM06"/>
<dbReference type="RefSeq" id="WP_064253660.1">
    <property type="nucleotide sequence ID" value="NZ_CP013107.1"/>
</dbReference>
<name>A0A1L3LM06_9HYPH</name>
<proteinExistence type="predicted"/>
<dbReference type="Proteomes" id="UP000182306">
    <property type="component" value="Chromosome"/>
</dbReference>
<dbReference type="STRING" id="194963.SAMCFNEI73_Ch1821"/>
<protein>
    <submittedName>
        <fullName evidence="1">Uncharacterized protein</fullName>
    </submittedName>
</protein>
<sequence>MKECPAAAFGCSCNRCVKPEPDLTALKQFNRATYTTALFLIFLATFLGVLAVGFWKTEQVHLQIVKARSV</sequence>
<gene>
    <name evidence="1" type="ORF">SAMCFNEI73_Ch1821</name>
</gene>
<dbReference type="KEGG" id="same:SAMCFNEI73_Ch1821"/>
<dbReference type="EMBL" id="CP013107">
    <property type="protein sequence ID" value="APG91111.1"/>
    <property type="molecule type" value="Genomic_DNA"/>
</dbReference>
<accession>A0A1L3LM06</accession>